<organism evidence="1 2">
    <name type="scientific">Microbacterium oleivorans</name>
    <dbReference type="NCBI Taxonomy" id="273677"/>
    <lineage>
        <taxon>Bacteria</taxon>
        <taxon>Bacillati</taxon>
        <taxon>Actinomycetota</taxon>
        <taxon>Actinomycetes</taxon>
        <taxon>Micrococcales</taxon>
        <taxon>Microbacteriaceae</taxon>
        <taxon>Microbacterium</taxon>
    </lineage>
</organism>
<dbReference type="PATRIC" id="fig|273677.3.peg.1438"/>
<protein>
    <submittedName>
        <fullName evidence="1">Uncharacterized protein</fullName>
    </submittedName>
</protein>
<comment type="caution">
    <text evidence="1">The sequence shown here is derived from an EMBL/GenBank/DDBJ whole genome shotgun (WGS) entry which is preliminary data.</text>
</comment>
<evidence type="ECO:0000313" key="1">
    <source>
        <dbReference type="EMBL" id="EZP27471.1"/>
    </source>
</evidence>
<accession>A0A031FTF2</accession>
<proteinExistence type="predicted"/>
<dbReference type="Proteomes" id="UP000024001">
    <property type="component" value="Unassembled WGS sequence"/>
</dbReference>
<reference evidence="1 2" key="1">
    <citation type="submission" date="2014-03" db="EMBL/GenBank/DDBJ databases">
        <title>Draft Genome Sequences of 13 Willow Endophytes.</title>
        <authorList>
            <person name="Gan H.Y."/>
            <person name="Gan H.M."/>
            <person name="Savka M.A."/>
            <person name="Hudson A.O."/>
        </authorList>
    </citation>
    <scope>NUCLEOTIDE SEQUENCE [LARGE SCALE GENOMIC DNA]</scope>
    <source>
        <strain evidence="1 2">RIT293</strain>
    </source>
</reference>
<sequence length="342" mass="36685">MVTVSSRMGRDRVRAVRGDLRPGLWVKAGPLMWRRIGSGSVPGHASSTKGVASALTSRQTLAWVRDLRHAFVVTRGSGTADAAVAAHDGGTVLFDTAAHRVIRRYGSGPVTEEYVRMRTVFTSHVGAPAFVVGGDRAFLVEELVVGEHLLDVPPAARVATIRRLISEYAQLTADAGADGPGLRELLSGVIDDLDPSSEARWRAADVGDLTDRMSWIPSAYEATAKNLMVSRGQRPVPIDLGDLQMQPFFVYPLGVLIAAGGEVLEAFRRGEFDAELAELWAAAGLEWSRDAAQRDGALVARAAFAAVRDHDAGIPGGFPTLFDQRLALIDPWLSEMHSGGVL</sequence>
<name>A0A031FTF2_9MICO</name>
<keyword evidence="2" id="KW-1185">Reference proteome</keyword>
<gene>
    <name evidence="1" type="ORF">BW34_01458</name>
</gene>
<evidence type="ECO:0000313" key="2">
    <source>
        <dbReference type="Proteomes" id="UP000024001"/>
    </source>
</evidence>
<dbReference type="EMBL" id="JFYO01000005">
    <property type="protein sequence ID" value="EZP27471.1"/>
    <property type="molecule type" value="Genomic_DNA"/>
</dbReference>
<dbReference type="AlphaFoldDB" id="A0A031FTF2"/>